<evidence type="ECO:0000256" key="1">
    <source>
        <dbReference type="SAM" id="Phobius"/>
    </source>
</evidence>
<dbReference type="EMBL" id="PXVD01000015">
    <property type="protein sequence ID" value="MDJ1371702.1"/>
    <property type="molecule type" value="Genomic_DNA"/>
</dbReference>
<keyword evidence="1" id="KW-0472">Membrane</keyword>
<comment type="caution">
    <text evidence="2">The sequence shown here is derived from an EMBL/GenBank/DDBJ whole genome shotgun (WGS) entry which is preliminary data.</text>
</comment>
<protein>
    <submittedName>
        <fullName evidence="2">Uncharacterized protein</fullName>
    </submittedName>
</protein>
<reference evidence="2" key="1">
    <citation type="submission" date="2018-03" db="EMBL/GenBank/DDBJ databases">
        <authorList>
            <person name="Nunes O.C."/>
            <person name="Lopes A.R."/>
            <person name="Froufe H."/>
            <person name="Munoz-Merida A."/>
            <person name="Barroso C."/>
            <person name="Egas C."/>
        </authorList>
    </citation>
    <scope>NUCLEOTIDE SEQUENCE</scope>
    <source>
        <strain evidence="2">ON4</strain>
    </source>
</reference>
<keyword evidence="3" id="KW-1185">Reference proteome</keyword>
<organism evidence="2 3">
    <name type="scientific">Gulosibacter molinativorax</name>
    <dbReference type="NCBI Taxonomy" id="256821"/>
    <lineage>
        <taxon>Bacteria</taxon>
        <taxon>Bacillati</taxon>
        <taxon>Actinomycetota</taxon>
        <taxon>Actinomycetes</taxon>
        <taxon>Micrococcales</taxon>
        <taxon>Microbacteriaceae</taxon>
        <taxon>Gulosibacter</taxon>
    </lineage>
</organism>
<sequence length="67" mass="7847">MRQELIRVLGMERMPGCSWSIWHSSWNMPVQRMSLFVLTLHWALGIGHWALGIGHWALVVWFCAIRS</sequence>
<accession>A0ABT7C974</accession>
<keyword evidence="1" id="KW-1133">Transmembrane helix</keyword>
<evidence type="ECO:0000313" key="3">
    <source>
        <dbReference type="Proteomes" id="UP001170379"/>
    </source>
</evidence>
<evidence type="ECO:0000313" key="2">
    <source>
        <dbReference type="EMBL" id="MDJ1371702.1"/>
    </source>
</evidence>
<dbReference type="Proteomes" id="UP001170379">
    <property type="component" value="Unassembled WGS sequence"/>
</dbReference>
<name>A0ABT7C974_9MICO</name>
<feature type="transmembrane region" description="Helical" evidence="1">
    <location>
        <begin position="42"/>
        <end position="64"/>
    </location>
</feature>
<gene>
    <name evidence="2" type="ORF">C7K25_10040</name>
</gene>
<reference evidence="2" key="2">
    <citation type="journal article" date="2022" name="Sci. Rep.">
        <title>In silico prediction of the enzymes involved in the degradation of the herbicide molinate by Gulosibacter molinativorax ON4T.</title>
        <authorList>
            <person name="Lopes A.R."/>
            <person name="Bunin E."/>
            <person name="Viana A.T."/>
            <person name="Froufe H."/>
            <person name="Munoz-Merida A."/>
            <person name="Pinho D."/>
            <person name="Figueiredo J."/>
            <person name="Barroso C."/>
            <person name="Vaz-Moreira I."/>
            <person name="Bellanger X."/>
            <person name="Egas C."/>
            <person name="Nunes O.C."/>
        </authorList>
    </citation>
    <scope>NUCLEOTIDE SEQUENCE</scope>
    <source>
        <strain evidence="2">ON4</strain>
    </source>
</reference>
<keyword evidence="1" id="KW-0812">Transmembrane</keyword>
<proteinExistence type="predicted"/>